<feature type="region of interest" description="Disordered" evidence="1">
    <location>
        <begin position="44"/>
        <end position="67"/>
    </location>
</feature>
<accession>A0A7C9HME7</accession>
<comment type="caution">
    <text evidence="2">The sequence shown here is derived from an EMBL/GenBank/DDBJ whole genome shotgun (WGS) entry which is preliminary data.</text>
</comment>
<gene>
    <name evidence="2" type="ORF">F0475_05735</name>
</gene>
<keyword evidence="3" id="KW-1185">Reference proteome</keyword>
<evidence type="ECO:0000313" key="2">
    <source>
        <dbReference type="EMBL" id="MUL27811.1"/>
    </source>
</evidence>
<dbReference type="EMBL" id="VVIQ01000004">
    <property type="protein sequence ID" value="MUL27811.1"/>
    <property type="molecule type" value="Genomic_DNA"/>
</dbReference>
<name>A0A7C9HME7_9BACT</name>
<dbReference type="Proteomes" id="UP000482295">
    <property type="component" value="Unassembled WGS sequence"/>
</dbReference>
<protein>
    <submittedName>
        <fullName evidence="2">Uncharacterized protein</fullName>
    </submittedName>
</protein>
<dbReference type="RefSeq" id="WP_199879789.1">
    <property type="nucleotide sequence ID" value="NZ_VVIQ01000004.1"/>
</dbReference>
<organism evidence="2 3">
    <name type="scientific">Prevotella vespertina</name>
    <dbReference type="NCBI Taxonomy" id="2608404"/>
    <lineage>
        <taxon>Bacteria</taxon>
        <taxon>Pseudomonadati</taxon>
        <taxon>Bacteroidota</taxon>
        <taxon>Bacteroidia</taxon>
        <taxon>Bacteroidales</taxon>
        <taxon>Prevotellaceae</taxon>
        <taxon>Prevotella</taxon>
    </lineage>
</organism>
<evidence type="ECO:0000256" key="1">
    <source>
        <dbReference type="SAM" id="MobiDB-lite"/>
    </source>
</evidence>
<sequence>MKKGSLHNEETPFSLGEGRFFALKRGSLAIKETPSLIAINPVLSPIHSEKGGKRGSPSPFKEDRRSI</sequence>
<proteinExistence type="predicted"/>
<dbReference type="AlphaFoldDB" id="A0A7C9HME7"/>
<evidence type="ECO:0000313" key="3">
    <source>
        <dbReference type="Proteomes" id="UP000482295"/>
    </source>
</evidence>
<reference evidence="2 3" key="1">
    <citation type="submission" date="2019-09" db="EMBL/GenBank/DDBJ databases">
        <title>Prevotella A2879 sp. nov., isolated from an abscess of a patient.</title>
        <authorList>
            <person name="Buhl M."/>
            <person name="Oberhettinger P."/>
        </authorList>
    </citation>
    <scope>NUCLEOTIDE SEQUENCE [LARGE SCALE GENOMIC DNA]</scope>
    <source>
        <strain evidence="2 3">A2879</strain>
    </source>
</reference>